<keyword evidence="5" id="KW-0378">Hydrolase</keyword>
<dbReference type="SUPFAM" id="SSF56672">
    <property type="entry name" value="DNA/RNA polymerases"/>
    <property type="match status" value="1"/>
</dbReference>
<reference evidence="8" key="1">
    <citation type="submission" date="2017-03" db="EMBL/GenBank/DDBJ databases">
        <title>Phytopthora megakarya and P. palmivora, two closely related causual agents of cacao black pod achieved similar genome size and gene model numbers by different mechanisms.</title>
        <authorList>
            <person name="Ali S."/>
            <person name="Shao J."/>
            <person name="Larry D.J."/>
            <person name="Kronmiller B."/>
            <person name="Shen D."/>
            <person name="Strem M.D."/>
            <person name="Melnick R.L."/>
            <person name="Guiltinan M.J."/>
            <person name="Tyler B.M."/>
            <person name="Meinhardt L.W."/>
            <person name="Bailey B.A."/>
        </authorList>
    </citation>
    <scope>NUCLEOTIDE SEQUENCE [LARGE SCALE GENOMIC DNA]</scope>
    <source>
        <strain evidence="8">zdho120</strain>
    </source>
</reference>
<dbReference type="CDD" id="cd00303">
    <property type="entry name" value="retropepsin_like"/>
    <property type="match status" value="1"/>
</dbReference>
<dbReference type="SUPFAM" id="SSF50630">
    <property type="entry name" value="Acid proteases"/>
    <property type="match status" value="1"/>
</dbReference>
<dbReference type="PANTHER" id="PTHR37984">
    <property type="entry name" value="PROTEIN CBG26694"/>
    <property type="match status" value="1"/>
</dbReference>
<dbReference type="GO" id="GO:0004519">
    <property type="term" value="F:endonuclease activity"/>
    <property type="evidence" value="ECO:0007669"/>
    <property type="project" value="UniProtKB-KW"/>
</dbReference>
<evidence type="ECO:0000256" key="4">
    <source>
        <dbReference type="ARBA" id="ARBA00022759"/>
    </source>
</evidence>
<dbReference type="GO" id="GO:0006508">
    <property type="term" value="P:proteolysis"/>
    <property type="evidence" value="ECO:0007669"/>
    <property type="project" value="InterPro"/>
</dbReference>
<dbReference type="AlphaFoldDB" id="A0A225VV00"/>
<dbReference type="GO" id="GO:0004190">
    <property type="term" value="F:aspartic-type endopeptidase activity"/>
    <property type="evidence" value="ECO:0007669"/>
    <property type="project" value="InterPro"/>
</dbReference>
<dbReference type="InterPro" id="IPR043128">
    <property type="entry name" value="Rev_trsase/Diguanyl_cyclase"/>
</dbReference>
<keyword evidence="4" id="KW-0255">Endonuclease</keyword>
<dbReference type="InterPro" id="IPR050951">
    <property type="entry name" value="Retrovirus_Pol_polyprotein"/>
</dbReference>
<proteinExistence type="predicted"/>
<keyword evidence="2" id="KW-0548">Nucleotidyltransferase</keyword>
<feature type="domain" description="Peptidase A2" evidence="6">
    <location>
        <begin position="125"/>
        <end position="140"/>
    </location>
</feature>
<dbReference type="InterPro" id="IPR021109">
    <property type="entry name" value="Peptidase_aspartic_dom_sf"/>
</dbReference>
<dbReference type="InterPro" id="IPR001995">
    <property type="entry name" value="Peptidase_A2_cat"/>
</dbReference>
<dbReference type="Gene3D" id="3.10.10.10">
    <property type="entry name" value="HIV Type 1 Reverse Transcriptase, subunit A, domain 1"/>
    <property type="match status" value="1"/>
</dbReference>
<evidence type="ECO:0000256" key="2">
    <source>
        <dbReference type="ARBA" id="ARBA00022695"/>
    </source>
</evidence>
<evidence type="ECO:0000256" key="1">
    <source>
        <dbReference type="ARBA" id="ARBA00022679"/>
    </source>
</evidence>
<keyword evidence="1" id="KW-0808">Transferase</keyword>
<dbReference type="PROSITE" id="PS50175">
    <property type="entry name" value="ASP_PROT_RETROV"/>
    <property type="match status" value="1"/>
</dbReference>
<comment type="caution">
    <text evidence="7">The sequence shown here is derived from an EMBL/GenBank/DDBJ whole genome shotgun (WGS) entry which is preliminary data.</text>
</comment>
<dbReference type="Gene3D" id="3.30.70.270">
    <property type="match status" value="2"/>
</dbReference>
<dbReference type="Pfam" id="PF00078">
    <property type="entry name" value="RVT_1"/>
    <property type="match status" value="1"/>
</dbReference>
<keyword evidence="3" id="KW-0540">Nuclease</keyword>
<dbReference type="Proteomes" id="UP000198211">
    <property type="component" value="Unassembled WGS sequence"/>
</dbReference>
<accession>A0A225VV00</accession>
<dbReference type="InterPro" id="IPR001969">
    <property type="entry name" value="Aspartic_peptidase_AS"/>
</dbReference>
<dbReference type="PANTHER" id="PTHR37984:SF5">
    <property type="entry name" value="PROTEIN NYNRIN-LIKE"/>
    <property type="match status" value="1"/>
</dbReference>
<protein>
    <submittedName>
        <fullName evidence="7">Retroelement pol Polyprotein</fullName>
    </submittedName>
</protein>
<keyword evidence="8" id="KW-1185">Reference proteome</keyword>
<dbReference type="InterPro" id="IPR000477">
    <property type="entry name" value="RT_dom"/>
</dbReference>
<dbReference type="InterPro" id="IPR043502">
    <property type="entry name" value="DNA/RNA_pol_sf"/>
</dbReference>
<evidence type="ECO:0000313" key="8">
    <source>
        <dbReference type="Proteomes" id="UP000198211"/>
    </source>
</evidence>
<evidence type="ECO:0000259" key="6">
    <source>
        <dbReference type="PROSITE" id="PS50175"/>
    </source>
</evidence>
<dbReference type="STRING" id="4795.A0A225VV00"/>
<gene>
    <name evidence="7" type="ORF">PHMEG_00017961</name>
</gene>
<organism evidence="7 8">
    <name type="scientific">Phytophthora megakarya</name>
    <dbReference type="NCBI Taxonomy" id="4795"/>
    <lineage>
        <taxon>Eukaryota</taxon>
        <taxon>Sar</taxon>
        <taxon>Stramenopiles</taxon>
        <taxon>Oomycota</taxon>
        <taxon>Peronosporomycetes</taxon>
        <taxon>Peronosporales</taxon>
        <taxon>Peronosporaceae</taxon>
        <taxon>Phytophthora</taxon>
    </lineage>
</organism>
<sequence length="507" mass="57924">MVSNRTGQAAAWYITQQHEIADISALAAALRREFITPDLQERLRDSLYQLKQRECRDLHEYVTKYRQLISRVKAMGELYKTTLSTRGFVSQTRLEVAYRRRSTVHQAINAHQLLVKEGMVNGTHVKILLDSGADHNVVRKSLVTQVERRKNVSTALSPMRNGSTRDILATNDVILGKPWFSRLNPNITIERMLSNYADCFPTELPNELPVSRSVEVLLTMMADAHPSSCAPFWLSKPEPDALQLFVDELLRKKWIEVSDSPWVSSIFAVPMKDPTTGKAPLRTDWLRSGNSSLPVRWVVDYRYVNSQTEIPKFPLPRIEDLFDRMQGCPFFSTLDLAQGYHQMLVDPLSPKYTFRTDTETCQWCVAPMELAGMPGVWSQLMRLLFGSLDFVVVYLDDLCIFSRTELEHIAHCVKYCALRSCMRRLSKCRFGCTSEDFLGHNVSADGLRVGERKTRAIEEWPVPTSAKNLQSFLGLCGNYRHFIGRLAEIVLPLSNLLKKNAAWTWTD</sequence>
<name>A0A225VV00_9STRA</name>
<dbReference type="GO" id="GO:0016779">
    <property type="term" value="F:nucleotidyltransferase activity"/>
    <property type="evidence" value="ECO:0007669"/>
    <property type="project" value="UniProtKB-KW"/>
</dbReference>
<evidence type="ECO:0000313" key="7">
    <source>
        <dbReference type="EMBL" id="OWZ09351.1"/>
    </source>
</evidence>
<dbReference type="EMBL" id="NBNE01002823">
    <property type="protein sequence ID" value="OWZ09351.1"/>
    <property type="molecule type" value="Genomic_DNA"/>
</dbReference>
<dbReference type="OrthoDB" id="161383at2759"/>
<dbReference type="Gene3D" id="2.40.70.10">
    <property type="entry name" value="Acid Proteases"/>
    <property type="match status" value="1"/>
</dbReference>
<dbReference type="CDD" id="cd01647">
    <property type="entry name" value="RT_LTR"/>
    <property type="match status" value="1"/>
</dbReference>
<evidence type="ECO:0000256" key="3">
    <source>
        <dbReference type="ARBA" id="ARBA00022722"/>
    </source>
</evidence>
<evidence type="ECO:0000256" key="5">
    <source>
        <dbReference type="ARBA" id="ARBA00022801"/>
    </source>
</evidence>
<dbReference type="PROSITE" id="PS00141">
    <property type="entry name" value="ASP_PROTEASE"/>
    <property type="match status" value="1"/>
</dbReference>